<comment type="caution">
    <text evidence="2">The sequence shown here is derived from an EMBL/GenBank/DDBJ whole genome shotgun (WGS) entry which is preliminary data.</text>
</comment>
<evidence type="ECO:0000313" key="2">
    <source>
        <dbReference type="EMBL" id="KAJ3596927.1"/>
    </source>
</evidence>
<name>A0A9Q0E2L0_9TELE</name>
<proteinExistence type="predicted"/>
<feature type="compositionally biased region" description="Pro residues" evidence="1">
    <location>
        <begin position="26"/>
        <end position="68"/>
    </location>
</feature>
<feature type="compositionally biased region" description="Polar residues" evidence="1">
    <location>
        <begin position="91"/>
        <end position="109"/>
    </location>
</feature>
<dbReference type="AlphaFoldDB" id="A0A9Q0E2L0"/>
<sequence length="205" mass="21914">MVLWRRCFPEKTWPGFTSRASQPTQASPPEPASPHRPPSEQPAPQASPPEPASPHRPPLPSQPAPQAPSEPASPHRPPLPSQPAHTGLPSRASQPTQASPPSKPTSSLQAGGDTLRGGPQAVPLPATEHRALGTTLEENTEPLEVAAKLFSRSNCRQQSGPYPPPPNSNCSCDFTNQARGVFCFGGWRCSIARDDGPELESKRRN</sequence>
<organism evidence="2 3">
    <name type="scientific">Muraenolepis orangiensis</name>
    <name type="common">Patagonian moray cod</name>
    <dbReference type="NCBI Taxonomy" id="630683"/>
    <lineage>
        <taxon>Eukaryota</taxon>
        <taxon>Metazoa</taxon>
        <taxon>Chordata</taxon>
        <taxon>Craniata</taxon>
        <taxon>Vertebrata</taxon>
        <taxon>Euteleostomi</taxon>
        <taxon>Actinopterygii</taxon>
        <taxon>Neopterygii</taxon>
        <taxon>Teleostei</taxon>
        <taxon>Neoteleostei</taxon>
        <taxon>Acanthomorphata</taxon>
        <taxon>Zeiogadaria</taxon>
        <taxon>Gadariae</taxon>
        <taxon>Gadiformes</taxon>
        <taxon>Muraenolepidoidei</taxon>
        <taxon>Muraenolepididae</taxon>
        <taxon>Muraenolepis</taxon>
    </lineage>
</organism>
<gene>
    <name evidence="2" type="ORF">NHX12_003327</name>
</gene>
<evidence type="ECO:0000256" key="1">
    <source>
        <dbReference type="SAM" id="MobiDB-lite"/>
    </source>
</evidence>
<keyword evidence="3" id="KW-1185">Reference proteome</keyword>
<accession>A0A9Q0E2L0</accession>
<feature type="region of interest" description="Disordered" evidence="1">
    <location>
        <begin position="1"/>
        <end position="127"/>
    </location>
</feature>
<reference evidence="2" key="1">
    <citation type="submission" date="2022-07" db="EMBL/GenBank/DDBJ databases">
        <title>Chromosome-level genome of Muraenolepis orangiensis.</title>
        <authorList>
            <person name="Kim J."/>
        </authorList>
    </citation>
    <scope>NUCLEOTIDE SEQUENCE</scope>
    <source>
        <strain evidence="2">KU_S4_2022</strain>
        <tissue evidence="2">Muscle</tissue>
    </source>
</reference>
<dbReference type="Proteomes" id="UP001148018">
    <property type="component" value="Unassembled WGS sequence"/>
</dbReference>
<evidence type="ECO:0000313" key="3">
    <source>
        <dbReference type="Proteomes" id="UP001148018"/>
    </source>
</evidence>
<dbReference type="EMBL" id="JANIIK010000110">
    <property type="protein sequence ID" value="KAJ3596927.1"/>
    <property type="molecule type" value="Genomic_DNA"/>
</dbReference>
<protein>
    <submittedName>
        <fullName evidence="2">Uncharacterized protein</fullName>
    </submittedName>
</protein>